<organism evidence="2 3">
    <name type="scientific">Daphnia galeata</name>
    <dbReference type="NCBI Taxonomy" id="27404"/>
    <lineage>
        <taxon>Eukaryota</taxon>
        <taxon>Metazoa</taxon>
        <taxon>Ecdysozoa</taxon>
        <taxon>Arthropoda</taxon>
        <taxon>Crustacea</taxon>
        <taxon>Branchiopoda</taxon>
        <taxon>Diplostraca</taxon>
        <taxon>Cladocera</taxon>
        <taxon>Anomopoda</taxon>
        <taxon>Daphniidae</taxon>
        <taxon>Daphnia</taxon>
    </lineage>
</organism>
<proteinExistence type="predicted"/>
<accession>A0A8J2WUS7</accession>
<name>A0A8J2WUS7_9CRUS</name>
<gene>
    <name evidence="2" type="ORF">DGAL_LOCUS16110</name>
</gene>
<feature type="compositionally biased region" description="Basic and acidic residues" evidence="1">
    <location>
        <begin position="33"/>
        <end position="43"/>
    </location>
</feature>
<reference evidence="2" key="1">
    <citation type="submission" date="2021-11" db="EMBL/GenBank/DDBJ databases">
        <authorList>
            <person name="Schell T."/>
        </authorList>
    </citation>
    <scope>NUCLEOTIDE SEQUENCE</scope>
    <source>
        <strain evidence="2">M5</strain>
    </source>
</reference>
<comment type="caution">
    <text evidence="2">The sequence shown here is derived from an EMBL/GenBank/DDBJ whole genome shotgun (WGS) entry which is preliminary data.</text>
</comment>
<dbReference type="OrthoDB" id="6328862at2759"/>
<evidence type="ECO:0000256" key="1">
    <source>
        <dbReference type="SAM" id="MobiDB-lite"/>
    </source>
</evidence>
<dbReference type="Proteomes" id="UP000789390">
    <property type="component" value="Unassembled WGS sequence"/>
</dbReference>
<dbReference type="EMBL" id="CAKKLH010000325">
    <property type="protein sequence ID" value="CAH0112395.1"/>
    <property type="molecule type" value="Genomic_DNA"/>
</dbReference>
<protein>
    <submittedName>
        <fullName evidence="2">Uncharacterized protein</fullName>
    </submittedName>
</protein>
<feature type="region of interest" description="Disordered" evidence="1">
    <location>
        <begin position="33"/>
        <end position="61"/>
    </location>
</feature>
<evidence type="ECO:0000313" key="3">
    <source>
        <dbReference type="Proteomes" id="UP000789390"/>
    </source>
</evidence>
<dbReference type="AlphaFoldDB" id="A0A8J2WUS7"/>
<sequence length="252" mass="29339">MKRHIEWFTGPDQTLKDRSRFWTWNMRGLHGDMDTRYEGDRRSSTQTGPTGRHLYTSSEPSGFNFRPLASNTYGYHPKGVSLHRRPEAGLAAQHALAHETAPVVDNKRPNWSTSLKPLDDVMLMREPRSASVPPRRSMLPVGSSLRGMPIDPALDDLLKPRLILPRRGLANRLWRPSLFLDDDALLKPSSWINDPWWHKYPELRPLDLATVPWTRPPSSLRTSYLSPIKRTYVWGYRHPLRPFGYNSWEYRY</sequence>
<evidence type="ECO:0000313" key="2">
    <source>
        <dbReference type="EMBL" id="CAH0112395.1"/>
    </source>
</evidence>
<keyword evidence="3" id="KW-1185">Reference proteome</keyword>
<feature type="compositionally biased region" description="Polar residues" evidence="1">
    <location>
        <begin position="44"/>
        <end position="61"/>
    </location>
</feature>